<reference evidence="7" key="1">
    <citation type="submission" date="2020-02" db="EMBL/GenBank/DDBJ databases">
        <authorList>
            <person name="Meier V. D."/>
        </authorList>
    </citation>
    <scope>NUCLEOTIDE SEQUENCE</scope>
    <source>
        <strain evidence="7">AVDCRST_MAG37</strain>
    </source>
</reference>
<feature type="transmembrane region" description="Helical" evidence="5">
    <location>
        <begin position="21"/>
        <end position="40"/>
    </location>
</feature>
<feature type="transmembrane region" description="Helical" evidence="5">
    <location>
        <begin position="468"/>
        <end position="487"/>
    </location>
</feature>
<feature type="transmembrane region" description="Helical" evidence="5">
    <location>
        <begin position="493"/>
        <end position="512"/>
    </location>
</feature>
<feature type="transmembrane region" description="Helical" evidence="5">
    <location>
        <begin position="290"/>
        <end position="312"/>
    </location>
</feature>
<feature type="transmembrane region" description="Helical" evidence="5">
    <location>
        <begin position="324"/>
        <end position="345"/>
    </location>
</feature>
<keyword evidence="3 5" id="KW-1133">Transmembrane helix</keyword>
<feature type="transmembrane region" description="Helical" evidence="5">
    <location>
        <begin position="175"/>
        <end position="195"/>
    </location>
</feature>
<feature type="transmembrane region" description="Helical" evidence="5">
    <location>
        <begin position="80"/>
        <end position="102"/>
    </location>
</feature>
<feature type="transmembrane region" description="Helical" evidence="5">
    <location>
        <begin position="52"/>
        <end position="73"/>
    </location>
</feature>
<keyword evidence="4 5" id="KW-0472">Membrane</keyword>
<evidence type="ECO:0000259" key="6">
    <source>
        <dbReference type="Pfam" id="PF04932"/>
    </source>
</evidence>
<name>A0A6J4QRF5_9ACTN</name>
<dbReference type="PANTHER" id="PTHR37422:SF13">
    <property type="entry name" value="LIPOPOLYSACCHARIDE BIOSYNTHESIS PROTEIN PA4999-RELATED"/>
    <property type="match status" value="1"/>
</dbReference>
<accession>A0A6J4QRF5</accession>
<dbReference type="InterPro" id="IPR051533">
    <property type="entry name" value="WaaL-like"/>
</dbReference>
<evidence type="ECO:0000256" key="1">
    <source>
        <dbReference type="ARBA" id="ARBA00004141"/>
    </source>
</evidence>
<dbReference type="Pfam" id="PF04932">
    <property type="entry name" value="Wzy_C"/>
    <property type="match status" value="1"/>
</dbReference>
<evidence type="ECO:0000256" key="2">
    <source>
        <dbReference type="ARBA" id="ARBA00022692"/>
    </source>
</evidence>
<dbReference type="EMBL" id="CADCVD010000092">
    <property type="protein sequence ID" value="CAA9447287.1"/>
    <property type="molecule type" value="Genomic_DNA"/>
</dbReference>
<feature type="domain" description="O-antigen ligase-related" evidence="6">
    <location>
        <begin position="297"/>
        <end position="441"/>
    </location>
</feature>
<proteinExistence type="predicted"/>
<dbReference type="GO" id="GO:0016020">
    <property type="term" value="C:membrane"/>
    <property type="evidence" value="ECO:0007669"/>
    <property type="project" value="UniProtKB-SubCell"/>
</dbReference>
<evidence type="ECO:0000256" key="3">
    <source>
        <dbReference type="ARBA" id="ARBA00022989"/>
    </source>
</evidence>
<gene>
    <name evidence="7" type="ORF">AVDCRST_MAG37-1959</name>
</gene>
<feature type="transmembrane region" description="Helical" evidence="5">
    <location>
        <begin position="434"/>
        <end position="456"/>
    </location>
</feature>
<evidence type="ECO:0000256" key="5">
    <source>
        <dbReference type="SAM" id="Phobius"/>
    </source>
</evidence>
<protein>
    <recommendedName>
        <fullName evidence="6">O-antigen ligase-related domain-containing protein</fullName>
    </recommendedName>
</protein>
<feature type="transmembrane region" description="Helical" evidence="5">
    <location>
        <begin position="204"/>
        <end position="222"/>
    </location>
</feature>
<feature type="transmembrane region" description="Helical" evidence="5">
    <location>
        <begin position="251"/>
        <end position="270"/>
    </location>
</feature>
<feature type="transmembrane region" description="Helical" evidence="5">
    <location>
        <begin position="228"/>
        <end position="244"/>
    </location>
</feature>
<sequence length="518" mass="55763">MPVVGRYQETPPERRRTAGRNLTIFKSLILAGLLAITFYGMLDRGLSGTERWLPIAAAILGVVFVTLFIVDYFADMPRIAWVLVGLLSVLVAVKGLSLTWSISRVESVQELVRSSMYLATFALAAASLSSRRLVRPFIDGLNLIAGAVAGYGILQKVRPVEYPSSSPDRVSVDSTLGYANTVAVVAGMGIALGLARMTQLKNPVVRGIYAALILVFGTVLYLTFSRGGLLALGLGLVVLFALGGSRLQMLVNLLLVSGPLAWLLVTTRTIVTLFEYEPSESLRTAEGTTFAIYLAIAAMLAFLSQAIYAALIGRYELGPAAHRLLGVSAVIAILAGAGVSGYMLFGGQQGSNESSGVFPNLQERAEDAGGWVPYFASDLRLRYWKVAWEAWRERPLTGTGAGTFEYVWQENRPGFGSAEHVYSVYLEQGIETGVVAFLAFLGFAVLLIGYAVRAAWRAKPGDEAGERKVLLAGLTAAVVVYLTSSALEWHWYIPPSTIFFFALAGVAVKYASGTARDT</sequence>
<keyword evidence="2 5" id="KW-0812">Transmembrane</keyword>
<dbReference type="PANTHER" id="PTHR37422">
    <property type="entry name" value="TEICHURONIC ACID BIOSYNTHESIS PROTEIN TUAE"/>
    <property type="match status" value="1"/>
</dbReference>
<feature type="transmembrane region" description="Helical" evidence="5">
    <location>
        <begin position="137"/>
        <end position="155"/>
    </location>
</feature>
<dbReference type="InterPro" id="IPR007016">
    <property type="entry name" value="O-antigen_ligase-rel_domated"/>
</dbReference>
<feature type="transmembrane region" description="Helical" evidence="5">
    <location>
        <begin position="114"/>
        <end position="130"/>
    </location>
</feature>
<comment type="subcellular location">
    <subcellularLocation>
        <location evidence="1">Membrane</location>
        <topology evidence="1">Multi-pass membrane protein</topology>
    </subcellularLocation>
</comment>
<evidence type="ECO:0000313" key="7">
    <source>
        <dbReference type="EMBL" id="CAA9447287.1"/>
    </source>
</evidence>
<evidence type="ECO:0000256" key="4">
    <source>
        <dbReference type="ARBA" id="ARBA00023136"/>
    </source>
</evidence>
<organism evidence="7">
    <name type="scientific">uncultured Rubrobacteraceae bacterium</name>
    <dbReference type="NCBI Taxonomy" id="349277"/>
    <lineage>
        <taxon>Bacteria</taxon>
        <taxon>Bacillati</taxon>
        <taxon>Actinomycetota</taxon>
        <taxon>Rubrobacteria</taxon>
        <taxon>Rubrobacterales</taxon>
        <taxon>Rubrobacteraceae</taxon>
        <taxon>environmental samples</taxon>
    </lineage>
</organism>
<dbReference type="AlphaFoldDB" id="A0A6J4QRF5"/>